<name>A0ABP0QB81_9DINO</name>
<dbReference type="Proteomes" id="UP001642464">
    <property type="component" value="Unassembled WGS sequence"/>
</dbReference>
<proteinExistence type="predicted"/>
<comment type="caution">
    <text evidence="2">The sequence shown here is derived from an EMBL/GenBank/DDBJ whole genome shotgun (WGS) entry which is preliminary data.</text>
</comment>
<dbReference type="EMBL" id="CAXAMM010039307">
    <property type="protein sequence ID" value="CAK9085498.1"/>
    <property type="molecule type" value="Genomic_DNA"/>
</dbReference>
<evidence type="ECO:0000313" key="3">
    <source>
        <dbReference type="Proteomes" id="UP001642464"/>
    </source>
</evidence>
<organism evidence="2 3">
    <name type="scientific">Durusdinium trenchii</name>
    <dbReference type="NCBI Taxonomy" id="1381693"/>
    <lineage>
        <taxon>Eukaryota</taxon>
        <taxon>Sar</taxon>
        <taxon>Alveolata</taxon>
        <taxon>Dinophyceae</taxon>
        <taxon>Suessiales</taxon>
        <taxon>Symbiodiniaceae</taxon>
        <taxon>Durusdinium</taxon>
    </lineage>
</organism>
<protein>
    <submittedName>
        <fullName evidence="2">Uncharacterized protein</fullName>
    </submittedName>
</protein>
<reference evidence="2 3" key="1">
    <citation type="submission" date="2024-02" db="EMBL/GenBank/DDBJ databases">
        <authorList>
            <person name="Chen Y."/>
            <person name="Shah S."/>
            <person name="Dougan E. K."/>
            <person name="Thang M."/>
            <person name="Chan C."/>
        </authorList>
    </citation>
    <scope>NUCLEOTIDE SEQUENCE [LARGE SCALE GENOMIC DNA]</scope>
</reference>
<keyword evidence="3" id="KW-1185">Reference proteome</keyword>
<evidence type="ECO:0000256" key="1">
    <source>
        <dbReference type="SAM" id="MobiDB-lite"/>
    </source>
</evidence>
<feature type="region of interest" description="Disordered" evidence="1">
    <location>
        <begin position="1"/>
        <end position="106"/>
    </location>
</feature>
<feature type="compositionally biased region" description="Low complexity" evidence="1">
    <location>
        <begin position="22"/>
        <end position="31"/>
    </location>
</feature>
<gene>
    <name evidence="2" type="ORF">SCF082_LOCUS40499</name>
</gene>
<sequence length="106" mass="11084">MVKKAAKKPAMEAEPKRRRKSAVSSPPAASPQIAEPKRRRKSVVSSSPRPTASPQTGRARSVEEAVPKGAESSVTSARATEPEAAPGERPERLGLNGIHSHGGNGV</sequence>
<accession>A0ABP0QB81</accession>
<evidence type="ECO:0000313" key="2">
    <source>
        <dbReference type="EMBL" id="CAK9085498.1"/>
    </source>
</evidence>